<evidence type="ECO:0000256" key="2">
    <source>
        <dbReference type="ARBA" id="ARBA00023015"/>
    </source>
</evidence>
<keyword evidence="7" id="KW-1185">Reference proteome</keyword>
<evidence type="ECO:0000313" key="7">
    <source>
        <dbReference type="Proteomes" id="UP001529423"/>
    </source>
</evidence>
<evidence type="ECO:0000256" key="4">
    <source>
        <dbReference type="ARBA" id="ARBA00023163"/>
    </source>
</evidence>
<reference evidence="6" key="2">
    <citation type="submission" date="2023-06" db="EMBL/GenBank/DDBJ databases">
        <authorList>
            <person name="Zeman M."/>
            <person name="Kubasova T."/>
            <person name="Jahodarova E."/>
            <person name="Nykrynova M."/>
            <person name="Rychlik I."/>
        </authorList>
    </citation>
    <scope>NUCLEOTIDE SEQUENCE</scope>
    <source>
        <strain evidence="6">105_WCHN</strain>
    </source>
</reference>
<dbReference type="RefSeq" id="WP_289559553.1">
    <property type="nucleotide sequence ID" value="NZ_JAUDEO010000013.1"/>
</dbReference>
<keyword evidence="2" id="KW-0805">Transcription regulation</keyword>
<keyword evidence="3" id="KW-0238">DNA-binding</keyword>
<evidence type="ECO:0000256" key="1">
    <source>
        <dbReference type="ARBA" id="ARBA00009437"/>
    </source>
</evidence>
<dbReference type="EMBL" id="JAUDEO010000013">
    <property type="protein sequence ID" value="MDM8333609.1"/>
    <property type="molecule type" value="Genomic_DNA"/>
</dbReference>
<dbReference type="PANTHER" id="PTHR30346:SF0">
    <property type="entry name" value="HCA OPERON TRANSCRIPTIONAL ACTIVATOR HCAR"/>
    <property type="match status" value="1"/>
</dbReference>
<organism evidence="6 7">
    <name type="scientific">Limosilactobacillus panis</name>
    <dbReference type="NCBI Taxonomy" id="47493"/>
    <lineage>
        <taxon>Bacteria</taxon>
        <taxon>Bacillati</taxon>
        <taxon>Bacillota</taxon>
        <taxon>Bacilli</taxon>
        <taxon>Lactobacillales</taxon>
        <taxon>Lactobacillaceae</taxon>
        <taxon>Limosilactobacillus</taxon>
    </lineage>
</organism>
<name>A0ABT7VNH9_9LACO</name>
<dbReference type="Gene3D" id="1.10.10.10">
    <property type="entry name" value="Winged helix-like DNA-binding domain superfamily/Winged helix DNA-binding domain"/>
    <property type="match status" value="1"/>
</dbReference>
<keyword evidence="4" id="KW-0804">Transcription</keyword>
<dbReference type="SUPFAM" id="SSF46785">
    <property type="entry name" value="Winged helix' DNA-binding domain"/>
    <property type="match status" value="1"/>
</dbReference>
<dbReference type="InterPro" id="IPR000847">
    <property type="entry name" value="LysR_HTH_N"/>
</dbReference>
<feature type="domain" description="HTH lysR-type" evidence="5">
    <location>
        <begin position="1"/>
        <end position="44"/>
    </location>
</feature>
<sequence length="44" mass="5104">MNLKQLQAFLVVAQERQITAAAKRLYMAQPPLLYQMKQLEKELG</sequence>
<dbReference type="InterPro" id="IPR036390">
    <property type="entry name" value="WH_DNA-bd_sf"/>
</dbReference>
<gene>
    <name evidence="6" type="ORF">QUW46_03315</name>
</gene>
<evidence type="ECO:0000259" key="5">
    <source>
        <dbReference type="PROSITE" id="PS50931"/>
    </source>
</evidence>
<dbReference type="PRINTS" id="PR00039">
    <property type="entry name" value="HTHLYSR"/>
</dbReference>
<dbReference type="InterPro" id="IPR036388">
    <property type="entry name" value="WH-like_DNA-bd_sf"/>
</dbReference>
<protein>
    <submittedName>
        <fullName evidence="6">LysR family transcriptional regulator</fullName>
    </submittedName>
</protein>
<comment type="similarity">
    <text evidence="1">Belongs to the LysR transcriptional regulatory family.</text>
</comment>
<dbReference type="Pfam" id="PF00126">
    <property type="entry name" value="HTH_1"/>
    <property type="match status" value="1"/>
</dbReference>
<dbReference type="PROSITE" id="PS50931">
    <property type="entry name" value="HTH_LYSR"/>
    <property type="match status" value="1"/>
</dbReference>
<accession>A0ABT7VNH9</accession>
<reference evidence="6" key="1">
    <citation type="submission" date="2023-06" db="EMBL/GenBank/DDBJ databases">
        <title>Identification and characterization of horizontal gene transfer across gut microbiota members of farm animals based on homology search.</title>
        <authorList>
            <person name="Schwarzerova J."/>
            <person name="Nykrynova M."/>
            <person name="Jureckova K."/>
            <person name="Cejkova D."/>
            <person name="Rychlik I."/>
        </authorList>
    </citation>
    <scope>NUCLEOTIDE SEQUENCE</scope>
    <source>
        <strain evidence="6">105_WCHN</strain>
    </source>
</reference>
<dbReference type="Proteomes" id="UP001529423">
    <property type="component" value="Unassembled WGS sequence"/>
</dbReference>
<proteinExistence type="inferred from homology"/>
<comment type="caution">
    <text evidence="6">The sequence shown here is derived from an EMBL/GenBank/DDBJ whole genome shotgun (WGS) entry which is preliminary data.</text>
</comment>
<evidence type="ECO:0000256" key="3">
    <source>
        <dbReference type="ARBA" id="ARBA00023125"/>
    </source>
</evidence>
<dbReference type="PANTHER" id="PTHR30346">
    <property type="entry name" value="TRANSCRIPTIONAL DUAL REGULATOR HCAR-RELATED"/>
    <property type="match status" value="1"/>
</dbReference>
<evidence type="ECO:0000313" key="6">
    <source>
        <dbReference type="EMBL" id="MDM8333609.1"/>
    </source>
</evidence>